<organism evidence="3 4">
    <name type="scientific">Amycolatopsis ultiminotia</name>
    <dbReference type="NCBI Taxonomy" id="543629"/>
    <lineage>
        <taxon>Bacteria</taxon>
        <taxon>Bacillati</taxon>
        <taxon>Actinomycetota</taxon>
        <taxon>Actinomycetes</taxon>
        <taxon>Pseudonocardiales</taxon>
        <taxon>Pseudonocardiaceae</taxon>
        <taxon>Amycolatopsis</taxon>
    </lineage>
</organism>
<dbReference type="Pfam" id="PF06439">
    <property type="entry name" value="3keto-disac_hyd"/>
    <property type="match status" value="1"/>
</dbReference>
<dbReference type="CDD" id="cd15482">
    <property type="entry name" value="Sialidase_non-viral"/>
    <property type="match status" value="1"/>
</dbReference>
<dbReference type="Gene3D" id="2.60.120.560">
    <property type="entry name" value="Exo-inulinase, domain 1"/>
    <property type="match status" value="1"/>
</dbReference>
<gene>
    <name evidence="3" type="ORF">GCM10022222_77190</name>
</gene>
<keyword evidence="1" id="KW-0732">Signal</keyword>
<evidence type="ECO:0000313" key="4">
    <source>
        <dbReference type="Proteomes" id="UP001500689"/>
    </source>
</evidence>
<dbReference type="Proteomes" id="UP001500689">
    <property type="component" value="Unassembled WGS sequence"/>
</dbReference>
<evidence type="ECO:0000259" key="2">
    <source>
        <dbReference type="Pfam" id="PF06439"/>
    </source>
</evidence>
<dbReference type="EMBL" id="BAAAZN010000025">
    <property type="protein sequence ID" value="GAA3581063.1"/>
    <property type="molecule type" value="Genomic_DNA"/>
</dbReference>
<feature type="signal peptide" evidence="1">
    <location>
        <begin position="1"/>
        <end position="29"/>
    </location>
</feature>
<sequence length="595" mass="62162">MRRPGTPRVLLILFAALLFGSLAPPIASANDLGASMYTRDSDTERLAYARVIRLQHSGSLNGTLLGSFEHARSDGTPADFVLRESGDDGANWTTKATLGDPLTGPGHPSDQLWQPFLFELPTQLGEFPAGTLLLFGNVAPSSGERTDFVSWRSTDHGASWQFQSIIQTGGGGGGAPHGGSGVWEPFVIVDGAGRLAMYFSDERTEPEHAQVLAHIVSDDGGVSWSANPDGSTNFEPGRVIDVQSTTDTDRPGMPTLAQLPDGTIAMAYEICGDGRNCEAHLKTSTDGGTTWGGGPEDLGTKAVSTDGRYLGSSPYLVWSPADGGRLLLTGMRTRLLDGDGFTPEDRQAIFVSTDGAQGPWSWLPAPFQPLESSAANCSTSYSPDLLLSEDGTSVRYTTPTAVGDSGCMEGTAVGQAGTLPYTSAFDRGRSGWIDYGGCWSTSDGVLSETCGGDGGNKSLAGSTAWGDYTLAGDVRLDNGPEAGFVVRASNPGVGADAVNGYYVGVSETSLFLGRQDGAWTPLASVPIPDGLAAGTWYHLSVQAQGCTFTITGTKDGSGTPTTLDYTDDGCTFTHGAVGVRDQTGTGSWRDITVQA</sequence>
<dbReference type="Gene3D" id="2.120.10.10">
    <property type="match status" value="1"/>
</dbReference>
<reference evidence="4" key="1">
    <citation type="journal article" date="2019" name="Int. J. Syst. Evol. Microbiol.">
        <title>The Global Catalogue of Microorganisms (GCM) 10K type strain sequencing project: providing services to taxonomists for standard genome sequencing and annotation.</title>
        <authorList>
            <consortium name="The Broad Institute Genomics Platform"/>
            <consortium name="The Broad Institute Genome Sequencing Center for Infectious Disease"/>
            <person name="Wu L."/>
            <person name="Ma J."/>
        </authorList>
    </citation>
    <scope>NUCLEOTIDE SEQUENCE [LARGE SCALE GENOMIC DNA]</scope>
    <source>
        <strain evidence="4">JCM 16898</strain>
    </source>
</reference>
<evidence type="ECO:0000256" key="1">
    <source>
        <dbReference type="SAM" id="SignalP"/>
    </source>
</evidence>
<dbReference type="PANTHER" id="PTHR38792:SF3">
    <property type="entry name" value="BNR_ASP-BOX REPEAT DOMAIN PROTEIN (AFU_ORTHOLOGUE AFUA_7G06430)-RELATED"/>
    <property type="match status" value="1"/>
</dbReference>
<comment type="caution">
    <text evidence="3">The sequence shown here is derived from an EMBL/GenBank/DDBJ whole genome shotgun (WGS) entry which is preliminary data.</text>
</comment>
<accession>A0ABP6YCM2</accession>
<dbReference type="InterPro" id="IPR036278">
    <property type="entry name" value="Sialidase_sf"/>
</dbReference>
<evidence type="ECO:0000313" key="3">
    <source>
        <dbReference type="EMBL" id="GAA3581063.1"/>
    </source>
</evidence>
<name>A0ABP6YCM2_9PSEU</name>
<protein>
    <recommendedName>
        <fullName evidence="2">3-keto-alpha-glucoside-1,2-lyase/3-keto-2-hydroxy-glucal hydratase domain-containing protein</fullName>
    </recommendedName>
</protein>
<dbReference type="PANTHER" id="PTHR38792">
    <property type="entry name" value="BNR/ASP-BOX REPEAT DOMAIN PROTEIN (AFU_ORTHOLOGUE AFUA_7G06430)-RELATED"/>
    <property type="match status" value="1"/>
</dbReference>
<feature type="chain" id="PRO_5045629977" description="3-keto-alpha-glucoside-1,2-lyase/3-keto-2-hydroxy-glucal hydratase domain-containing protein" evidence="1">
    <location>
        <begin position="30"/>
        <end position="595"/>
    </location>
</feature>
<keyword evidence="4" id="KW-1185">Reference proteome</keyword>
<dbReference type="SUPFAM" id="SSF50939">
    <property type="entry name" value="Sialidases"/>
    <property type="match status" value="2"/>
</dbReference>
<feature type="domain" description="3-keto-alpha-glucoside-1,2-lyase/3-keto-2-hydroxy-glucal hydratase" evidence="2">
    <location>
        <begin position="422"/>
        <end position="593"/>
    </location>
</feature>
<proteinExistence type="predicted"/>
<dbReference type="InterPro" id="IPR010496">
    <property type="entry name" value="AL/BT2_dom"/>
</dbReference>